<feature type="compositionally biased region" description="Basic and acidic residues" evidence="1">
    <location>
        <begin position="92"/>
        <end position="105"/>
    </location>
</feature>
<evidence type="ECO:0000313" key="2">
    <source>
        <dbReference type="EMBL" id="CAH2258452.1"/>
    </source>
</evidence>
<evidence type="ECO:0000256" key="1">
    <source>
        <dbReference type="SAM" id="MobiDB-lite"/>
    </source>
</evidence>
<organism evidence="2 3">
    <name type="scientific">Pararge aegeria aegeria</name>
    <dbReference type="NCBI Taxonomy" id="348720"/>
    <lineage>
        <taxon>Eukaryota</taxon>
        <taxon>Metazoa</taxon>
        <taxon>Ecdysozoa</taxon>
        <taxon>Arthropoda</taxon>
        <taxon>Hexapoda</taxon>
        <taxon>Insecta</taxon>
        <taxon>Pterygota</taxon>
        <taxon>Neoptera</taxon>
        <taxon>Endopterygota</taxon>
        <taxon>Lepidoptera</taxon>
        <taxon>Glossata</taxon>
        <taxon>Ditrysia</taxon>
        <taxon>Papilionoidea</taxon>
        <taxon>Nymphalidae</taxon>
        <taxon>Satyrinae</taxon>
        <taxon>Satyrini</taxon>
        <taxon>Parargina</taxon>
        <taxon>Pararge</taxon>
    </lineage>
</organism>
<evidence type="ECO:0000313" key="3">
    <source>
        <dbReference type="Proteomes" id="UP000838756"/>
    </source>
</evidence>
<reference evidence="2" key="1">
    <citation type="submission" date="2022-03" db="EMBL/GenBank/DDBJ databases">
        <authorList>
            <person name="Lindestad O."/>
        </authorList>
    </citation>
    <scope>NUCLEOTIDE SEQUENCE</scope>
</reference>
<comment type="caution">
    <text evidence="2">The sequence shown here is derived from an EMBL/GenBank/DDBJ whole genome shotgun (WGS) entry which is preliminary data.</text>
</comment>
<protein>
    <submittedName>
        <fullName evidence="2">Jg4186 protein</fullName>
    </submittedName>
</protein>
<gene>
    <name evidence="2" type="primary">jg4186</name>
    <name evidence="2" type="ORF">PAEG_LOCUS23347</name>
</gene>
<keyword evidence="3" id="KW-1185">Reference proteome</keyword>
<accession>A0A8S4SC16</accession>
<name>A0A8S4SC16_9NEOP</name>
<sequence length="111" mass="12447">MQTVEILHVWLCAASPSPNQVNWSDAVIESDEWPRPPPPRGPRSGSGVTFLIRFIIARFYSESTGGRSSTRDVAVKPHMPVMTPATTPFGPEHSHATWRQDETRRQFKCSS</sequence>
<dbReference type="Proteomes" id="UP000838756">
    <property type="component" value="Unassembled WGS sequence"/>
</dbReference>
<feature type="region of interest" description="Disordered" evidence="1">
    <location>
        <begin position="64"/>
        <end position="111"/>
    </location>
</feature>
<proteinExistence type="predicted"/>
<dbReference type="AlphaFoldDB" id="A0A8S4SC16"/>
<dbReference type="EMBL" id="CAKXAJ010026146">
    <property type="protein sequence ID" value="CAH2258452.1"/>
    <property type="molecule type" value="Genomic_DNA"/>
</dbReference>